<accession>U2KVA5</accession>
<proteinExistence type="predicted"/>
<reference evidence="2 3" key="1">
    <citation type="submission" date="2013-07" db="EMBL/GenBank/DDBJ databases">
        <authorList>
            <person name="Weinstock G."/>
            <person name="Sodergren E."/>
            <person name="Wylie T."/>
            <person name="Fulton L."/>
            <person name="Fulton R."/>
            <person name="Fronick C."/>
            <person name="O'Laughlin M."/>
            <person name="Godfrey J."/>
            <person name="Miner T."/>
            <person name="Herter B."/>
            <person name="Appelbaum E."/>
            <person name="Cordes M."/>
            <person name="Lek S."/>
            <person name="Wollam A."/>
            <person name="Pepin K.H."/>
            <person name="Palsikar V.B."/>
            <person name="Mitreva M."/>
            <person name="Wilson R.K."/>
        </authorList>
    </citation>
    <scope>NUCLEOTIDE SEQUENCE [LARGE SCALE GENOMIC DNA]</scope>
    <source>
        <strain evidence="2 3">ATCC 27760</strain>
    </source>
</reference>
<comment type="caution">
    <text evidence="2">The sequence shown here is derived from an EMBL/GenBank/DDBJ whole genome shotgun (WGS) entry which is preliminary data.</text>
</comment>
<dbReference type="PATRIC" id="fig|411473.3.peg.1101"/>
<dbReference type="Gene3D" id="3.90.1530.30">
    <property type="match status" value="1"/>
</dbReference>
<dbReference type="PANTHER" id="PTHR33375:SF1">
    <property type="entry name" value="CHROMOSOME-PARTITIONING PROTEIN PARB-RELATED"/>
    <property type="match status" value="1"/>
</dbReference>
<dbReference type="GO" id="GO:0005694">
    <property type="term" value="C:chromosome"/>
    <property type="evidence" value="ECO:0007669"/>
    <property type="project" value="TreeGrafter"/>
</dbReference>
<dbReference type="HOGENOM" id="CLU_023853_5_0_9"/>
<keyword evidence="3" id="KW-1185">Reference proteome</keyword>
<organism evidence="2 3">
    <name type="scientific">Ruminococcus callidus ATCC 27760</name>
    <dbReference type="NCBI Taxonomy" id="411473"/>
    <lineage>
        <taxon>Bacteria</taxon>
        <taxon>Bacillati</taxon>
        <taxon>Bacillota</taxon>
        <taxon>Clostridia</taxon>
        <taxon>Eubacteriales</taxon>
        <taxon>Oscillospiraceae</taxon>
        <taxon>Ruminococcus</taxon>
    </lineage>
</organism>
<evidence type="ECO:0000313" key="2">
    <source>
        <dbReference type="EMBL" id="ERJ96222.1"/>
    </source>
</evidence>
<evidence type="ECO:0000313" key="3">
    <source>
        <dbReference type="Proteomes" id="UP000016662"/>
    </source>
</evidence>
<dbReference type="PANTHER" id="PTHR33375">
    <property type="entry name" value="CHROMOSOME-PARTITIONING PROTEIN PARB-RELATED"/>
    <property type="match status" value="1"/>
</dbReference>
<evidence type="ECO:0000259" key="1">
    <source>
        <dbReference type="SMART" id="SM00470"/>
    </source>
</evidence>
<dbReference type="InterPro" id="IPR003115">
    <property type="entry name" value="ParB_N"/>
</dbReference>
<dbReference type="Proteomes" id="UP000016662">
    <property type="component" value="Unassembled WGS sequence"/>
</dbReference>
<gene>
    <name evidence="2" type="ORF">RUMCAL_01357</name>
</gene>
<dbReference type="Pfam" id="PF02195">
    <property type="entry name" value="ParB_N"/>
    <property type="match status" value="1"/>
</dbReference>
<dbReference type="RefSeq" id="WP_021682841.1">
    <property type="nucleotide sequence ID" value="NZ_KI260449.1"/>
</dbReference>
<name>U2KVA5_9FIRM</name>
<dbReference type="SUPFAM" id="SSF109709">
    <property type="entry name" value="KorB DNA-binding domain-like"/>
    <property type="match status" value="1"/>
</dbReference>
<dbReference type="STRING" id="411473.RUMCAL_01357"/>
<dbReference type="OrthoDB" id="9771505at2"/>
<dbReference type="eggNOG" id="COG1475">
    <property type="taxonomic scope" value="Bacteria"/>
</dbReference>
<dbReference type="EMBL" id="AWVF01000175">
    <property type="protein sequence ID" value="ERJ96222.1"/>
    <property type="molecule type" value="Genomic_DNA"/>
</dbReference>
<dbReference type="SUPFAM" id="SSF110849">
    <property type="entry name" value="ParB/Sulfiredoxin"/>
    <property type="match status" value="1"/>
</dbReference>
<dbReference type="CDD" id="cd16408">
    <property type="entry name" value="ParB_N_like"/>
    <property type="match status" value="1"/>
</dbReference>
<dbReference type="InterPro" id="IPR050336">
    <property type="entry name" value="Chromosome_partition/occlusion"/>
</dbReference>
<dbReference type="AlphaFoldDB" id="U2KVA5"/>
<protein>
    <submittedName>
        <fullName evidence="2">ParB-like protein</fullName>
    </submittedName>
</protein>
<sequence>MTAAFDLQTMLGTFEEGSENKIQQIPVENLIPYHNHKFQLYTGERKEDMEESIRQNGILTPLIVQPLSTSVQKYEILIGHNRWNCAKSIGKATVPAIVKTGLTAEEAEMYVIESNIIQRGFNNLKVSEQAAVIAQRHHEMFSQGKRNDIIKELKILNGESVATFDALRQKSNEGVDTAKNIASDYGLCRTFVVQLIRISKLNDDLKEWIDNKVLAVRSGVELSFLSEEEQRIVFEQAKDFKIDMKIAKQLRNAAGTLTKEKIHEIVSGMSDAPKRKAVRVSYKTYSRYFPEGTATEEIEDVISKALAFFFSTNIDESKQRV</sequence>
<dbReference type="GO" id="GO:0007059">
    <property type="term" value="P:chromosome segregation"/>
    <property type="evidence" value="ECO:0007669"/>
    <property type="project" value="TreeGrafter"/>
</dbReference>
<dbReference type="Gene3D" id="1.10.10.2830">
    <property type="match status" value="1"/>
</dbReference>
<dbReference type="SMART" id="SM00470">
    <property type="entry name" value="ParB"/>
    <property type="match status" value="1"/>
</dbReference>
<feature type="domain" description="ParB-like N-terminal" evidence="1">
    <location>
        <begin position="23"/>
        <end position="116"/>
    </location>
</feature>
<dbReference type="InterPro" id="IPR036086">
    <property type="entry name" value="ParB/Sulfiredoxin_sf"/>
</dbReference>